<dbReference type="GO" id="GO:0008061">
    <property type="term" value="F:chitin binding"/>
    <property type="evidence" value="ECO:0007669"/>
    <property type="project" value="InterPro"/>
</dbReference>
<feature type="chain" id="PRO_5003772291" description="Chitinase domain-containing protein 1" evidence="9">
    <location>
        <begin position="19"/>
        <end position="403"/>
    </location>
</feature>
<dbReference type="AlphaFoldDB" id="J3JV60"/>
<evidence type="ECO:0000256" key="6">
    <source>
        <dbReference type="ARBA" id="ARBA00023228"/>
    </source>
</evidence>
<keyword evidence="6" id="KW-0458">Lysosome</keyword>
<dbReference type="InterPro" id="IPR017853">
    <property type="entry name" value="GH"/>
</dbReference>
<evidence type="ECO:0000256" key="2">
    <source>
        <dbReference type="ARBA" id="ARBA00004613"/>
    </source>
</evidence>
<dbReference type="GO" id="GO:0012505">
    <property type="term" value="C:endomembrane system"/>
    <property type="evidence" value="ECO:0007669"/>
    <property type="project" value="TreeGrafter"/>
</dbReference>
<dbReference type="Gene3D" id="3.10.50.10">
    <property type="match status" value="1"/>
</dbReference>
<evidence type="ECO:0000256" key="3">
    <source>
        <dbReference type="ARBA" id="ARBA00009336"/>
    </source>
</evidence>
<evidence type="ECO:0000256" key="5">
    <source>
        <dbReference type="ARBA" id="ARBA00022729"/>
    </source>
</evidence>
<proteinExistence type="evidence at transcript level"/>
<dbReference type="EMBL" id="BT127126">
    <property type="protein sequence ID" value="AEE62088.1"/>
    <property type="molecule type" value="mRNA"/>
</dbReference>
<dbReference type="OrthoDB" id="10254444at2759"/>
<dbReference type="SMART" id="SM00636">
    <property type="entry name" value="Glyco_18"/>
    <property type="match status" value="1"/>
</dbReference>
<dbReference type="InterPro" id="IPR011583">
    <property type="entry name" value="Chitinase_II/V-like_cat"/>
</dbReference>
<dbReference type="PANTHER" id="PTHR46066:SF2">
    <property type="entry name" value="CHITINASE DOMAIN-CONTAINING PROTEIN 1"/>
    <property type="match status" value="1"/>
</dbReference>
<evidence type="ECO:0000256" key="4">
    <source>
        <dbReference type="ARBA" id="ARBA00022525"/>
    </source>
</evidence>
<evidence type="ECO:0000256" key="7">
    <source>
        <dbReference type="ARBA" id="ARBA00040976"/>
    </source>
</evidence>
<name>J3JV60_DENPD</name>
<dbReference type="PROSITE" id="PS51910">
    <property type="entry name" value="GH18_2"/>
    <property type="match status" value="1"/>
</dbReference>
<feature type="signal peptide" evidence="9">
    <location>
        <begin position="1"/>
        <end position="18"/>
    </location>
</feature>
<dbReference type="Gene3D" id="3.20.20.80">
    <property type="entry name" value="Glycosidases"/>
    <property type="match status" value="1"/>
</dbReference>
<dbReference type="FunFam" id="3.20.20.80:FF:000028">
    <property type="entry name" value="Chitinase domain-containing protein 1"/>
    <property type="match status" value="1"/>
</dbReference>
<reference evidence="11" key="1">
    <citation type="journal article" date="2012" name="Insect Biochem. Mol. Biol.">
        <title>Transcriptome and full-length cDNA resources for the mountain pine beetle, Dendroctonus ponderosae Hopkins, a major insect pest of pine forests.</title>
        <authorList>
            <person name="Keeling C.I."/>
            <person name="Henderson H."/>
            <person name="Li M."/>
            <person name="Yuen M."/>
            <person name="Clark E.L."/>
            <person name="Fraser J.D."/>
            <person name="Huber D.P."/>
            <person name="Liao N.Y."/>
            <person name="Roderick Docking T."/>
            <person name="Birol I."/>
            <person name="Chan S.K."/>
            <person name="Taylor G.A."/>
            <person name="Palmquist D."/>
            <person name="Jones S.J."/>
            <person name="Bohlmann J."/>
        </authorList>
    </citation>
    <scope>NUCLEOTIDE SEQUENCE</scope>
    <source>
        <tissue evidence="11">Midgut and adhering fatbody of emerged adults of both sexes after feeding on lodgepole pine for up to 64 h</tissue>
    </source>
</reference>
<comment type="subcellular location">
    <subcellularLocation>
        <location evidence="1">Lysosome</location>
    </subcellularLocation>
    <subcellularLocation>
        <location evidence="2">Secreted</location>
    </subcellularLocation>
</comment>
<evidence type="ECO:0000256" key="8">
    <source>
        <dbReference type="SAM" id="MobiDB-lite"/>
    </source>
</evidence>
<dbReference type="InterPro" id="IPR029070">
    <property type="entry name" value="Chitinase_insertion_sf"/>
</dbReference>
<keyword evidence="4" id="KW-0964">Secreted</keyword>
<comment type="similarity">
    <text evidence="3">Belongs to the glycosyl hydrolase 18 family.</text>
</comment>
<feature type="domain" description="GH18" evidence="10">
    <location>
        <begin position="90"/>
        <end position="403"/>
    </location>
</feature>
<dbReference type="GO" id="GO:0005975">
    <property type="term" value="P:carbohydrate metabolic process"/>
    <property type="evidence" value="ECO:0007669"/>
    <property type="project" value="InterPro"/>
</dbReference>
<protein>
    <recommendedName>
        <fullName evidence="7">Chitinase domain-containing protein 1</fullName>
    </recommendedName>
</protein>
<dbReference type="InterPro" id="IPR001223">
    <property type="entry name" value="Glyco_hydro18_cat"/>
</dbReference>
<sequence length="403" mass="45745">MDILKIVSIVALILGALCEINSSQTLTPKNRGSKKKPDQKPKKKLTKAMKGPQKSTVFDKGLVVEDAKAKDILANYQAFFTETDDFNFNGMVLGYVTPWNNHGYDVAKFFGNKFTHISPVWLQIRRTGPRKYEVTGTHDIDKQWVIDVKNAGRERKTKVVPRVLFDGWTAADYQALFSDPEEAATLTETLVQSCQKNKFDGFVLEVWSQIAGAVNSEILVELIRSIGIGFAQNKLDFILVIPPRRSQRSLFSEKEFDALYEFVTAFSLMTYDFSHPEMPGPNAPLGWVQECVTALTANETRRPKILMGLNFYGNDYLTKGGGGHILGHELVDRLKKVPDATLTYDEIYGEHYFEYRDDNEVTHIVYYPTLFSIFARLDLAFNLKVGLSIWEIGQGLDYFYDLL</sequence>
<dbReference type="Pfam" id="PF00704">
    <property type="entry name" value="Glyco_hydro_18"/>
    <property type="match status" value="1"/>
</dbReference>
<organism evidence="11">
    <name type="scientific">Dendroctonus ponderosae</name>
    <name type="common">Mountain pine beetle</name>
    <dbReference type="NCBI Taxonomy" id="77166"/>
    <lineage>
        <taxon>Eukaryota</taxon>
        <taxon>Metazoa</taxon>
        <taxon>Ecdysozoa</taxon>
        <taxon>Arthropoda</taxon>
        <taxon>Hexapoda</taxon>
        <taxon>Insecta</taxon>
        <taxon>Pterygota</taxon>
        <taxon>Neoptera</taxon>
        <taxon>Endopterygota</taxon>
        <taxon>Coleoptera</taxon>
        <taxon>Polyphaga</taxon>
        <taxon>Cucujiformia</taxon>
        <taxon>Curculionidae</taxon>
        <taxon>Scolytinae</taxon>
        <taxon>Dendroctonus</taxon>
    </lineage>
</organism>
<accession>J3JV60</accession>
<dbReference type="SUPFAM" id="SSF51445">
    <property type="entry name" value="(Trans)glycosidases"/>
    <property type="match status" value="1"/>
</dbReference>
<dbReference type="GO" id="GO:0005576">
    <property type="term" value="C:extracellular region"/>
    <property type="evidence" value="ECO:0007669"/>
    <property type="project" value="UniProtKB-SubCell"/>
</dbReference>
<evidence type="ECO:0000256" key="1">
    <source>
        <dbReference type="ARBA" id="ARBA00004371"/>
    </source>
</evidence>
<dbReference type="PANTHER" id="PTHR46066">
    <property type="entry name" value="CHITINASE DOMAIN-CONTAINING PROTEIN 1 FAMILY MEMBER"/>
    <property type="match status" value="1"/>
</dbReference>
<evidence type="ECO:0000259" key="10">
    <source>
        <dbReference type="PROSITE" id="PS51910"/>
    </source>
</evidence>
<dbReference type="GO" id="GO:0070492">
    <property type="term" value="F:oligosaccharide binding"/>
    <property type="evidence" value="ECO:0007669"/>
    <property type="project" value="TreeGrafter"/>
</dbReference>
<dbReference type="FunFam" id="3.10.50.10:FF:000002">
    <property type="entry name" value="Chitinase domain-containing protein 1"/>
    <property type="match status" value="1"/>
</dbReference>
<keyword evidence="5 9" id="KW-0732">Signal</keyword>
<dbReference type="CDD" id="cd02876">
    <property type="entry name" value="GH18_SI-CLP"/>
    <property type="match status" value="1"/>
</dbReference>
<evidence type="ECO:0000256" key="9">
    <source>
        <dbReference type="SAM" id="SignalP"/>
    </source>
</evidence>
<evidence type="ECO:0000313" key="11">
    <source>
        <dbReference type="EMBL" id="AEE62088.1"/>
    </source>
</evidence>
<dbReference type="HOGENOM" id="CLU_035132_2_0_1"/>
<dbReference type="GO" id="GO:0005764">
    <property type="term" value="C:lysosome"/>
    <property type="evidence" value="ECO:0007669"/>
    <property type="project" value="UniProtKB-SubCell"/>
</dbReference>
<feature type="region of interest" description="Disordered" evidence="8">
    <location>
        <begin position="26"/>
        <end position="53"/>
    </location>
</feature>